<keyword evidence="6" id="KW-0805">Transcription regulation</keyword>
<dbReference type="InterPro" id="IPR024783">
    <property type="entry name" value="TORC_N"/>
</dbReference>
<feature type="region of interest" description="Disordered" evidence="10">
    <location>
        <begin position="107"/>
        <end position="145"/>
    </location>
</feature>
<evidence type="ECO:0000313" key="14">
    <source>
        <dbReference type="EMBL" id="WAQ98539.1"/>
    </source>
</evidence>
<feature type="domain" description="Transducer of regulated CREB activity N-terminal" evidence="11">
    <location>
        <begin position="3"/>
        <end position="63"/>
    </location>
</feature>
<feature type="region of interest" description="Disordered" evidence="10">
    <location>
        <begin position="307"/>
        <end position="410"/>
    </location>
</feature>
<feature type="compositionally biased region" description="Polar residues" evidence="10">
    <location>
        <begin position="267"/>
        <end position="276"/>
    </location>
</feature>
<feature type="compositionally biased region" description="Polar residues" evidence="10">
    <location>
        <begin position="367"/>
        <end position="392"/>
    </location>
</feature>
<dbReference type="EMBL" id="CP111014">
    <property type="protein sequence ID" value="WAQ98539.1"/>
    <property type="molecule type" value="Genomic_DNA"/>
</dbReference>
<sequence>MANPRKFSEKIALHNQKQAEETAAFEAILRDVSAATRSHPKQGNQQLHIQQNIMQQYRGGSLPNVNQMVNANAGIDLQADCSPYGTGAYLSPPPDTSWRRTNSDSAIHASSSMGAGGDIPSPNTPPMHRRTGYPWDPKKLQQRPKSCEVPNINIYPSAEQESQMHIPIGNNTGSLPDLTILQFPSPLTTPLDLEEQVGGAYQQFYSPLTTALDLEIQTANYANSPANLSPTSAHHMAMGPPSHNGSSSASPGSQRRRMNASGPSPLVLTSNGNQSMRVPLSPPVASHDPSTVHTDPRIQQQYMLYMRQQQQRAGSHSNHGNQVSPTQSPLNSSYPGLDESPRVPPPHMGPVPQVCVTSHEADPPEGSLSQYRNNISEGNCQSPTSPHSQTSYSPSQSPGMPPQPWGSSMFDDTYHLQQQQTTALQQQFEHFNMHQPISSSNNVPVSLGGGGCVAVSSMSSMPYSQAVNNGSIMSPSQEFTQRQNMQQFYMDGLIQGHLNNSSTANSKIPDIILSGMSDGSFDADFFGSVSDEALKDGLVPLDLDGLQMLTDPNMIADADTENSFKLDQL</sequence>
<dbReference type="Proteomes" id="UP001164746">
    <property type="component" value="Chromosome 3"/>
</dbReference>
<dbReference type="PANTHER" id="PTHR13589:SF15">
    <property type="entry name" value="CREB-REGULATED TRANSCRIPTION COACTIVATOR, ISOFORM B"/>
    <property type="match status" value="1"/>
</dbReference>
<evidence type="ECO:0000256" key="3">
    <source>
        <dbReference type="ARBA" id="ARBA00007167"/>
    </source>
</evidence>
<protein>
    <submittedName>
        <fullName evidence="14">CRTC1-like protein</fullName>
    </submittedName>
</protein>
<name>A0ABY7DPQ2_MYAAR</name>
<dbReference type="PANTHER" id="PTHR13589">
    <property type="entry name" value="CREB-REGULATED TRANSCRIPTION COACTIVATOR"/>
    <property type="match status" value="1"/>
</dbReference>
<evidence type="ECO:0000256" key="6">
    <source>
        <dbReference type="ARBA" id="ARBA00023015"/>
    </source>
</evidence>
<comment type="subcellular location">
    <subcellularLocation>
        <location evidence="2">Cytoplasm</location>
    </subcellularLocation>
    <subcellularLocation>
        <location evidence="1">Nucleus</location>
    </subcellularLocation>
</comment>
<feature type="compositionally biased region" description="Low complexity" evidence="10">
    <location>
        <begin position="239"/>
        <end position="253"/>
    </location>
</feature>
<evidence type="ECO:0000259" key="13">
    <source>
        <dbReference type="Pfam" id="PF12886"/>
    </source>
</evidence>
<feature type="region of interest" description="Disordered" evidence="10">
    <location>
        <begin position="225"/>
        <end position="293"/>
    </location>
</feature>
<proteinExistence type="inferred from homology"/>
<evidence type="ECO:0000259" key="11">
    <source>
        <dbReference type="Pfam" id="PF12884"/>
    </source>
</evidence>
<evidence type="ECO:0000256" key="10">
    <source>
        <dbReference type="SAM" id="MobiDB-lite"/>
    </source>
</evidence>
<evidence type="ECO:0000259" key="12">
    <source>
        <dbReference type="Pfam" id="PF12885"/>
    </source>
</evidence>
<evidence type="ECO:0000256" key="9">
    <source>
        <dbReference type="ARBA" id="ARBA00023242"/>
    </source>
</evidence>
<feature type="compositionally biased region" description="Polar residues" evidence="10">
    <location>
        <begin position="313"/>
        <end position="334"/>
    </location>
</feature>
<keyword evidence="5" id="KW-0597">Phosphoprotein</keyword>
<keyword evidence="15" id="KW-1185">Reference proteome</keyword>
<evidence type="ECO:0000256" key="1">
    <source>
        <dbReference type="ARBA" id="ARBA00004123"/>
    </source>
</evidence>
<evidence type="ECO:0000313" key="15">
    <source>
        <dbReference type="Proteomes" id="UP001164746"/>
    </source>
</evidence>
<evidence type="ECO:0000256" key="8">
    <source>
        <dbReference type="ARBA" id="ARBA00023163"/>
    </source>
</evidence>
<keyword evidence="7" id="KW-0010">Activator</keyword>
<organism evidence="14 15">
    <name type="scientific">Mya arenaria</name>
    <name type="common">Soft-shell clam</name>
    <dbReference type="NCBI Taxonomy" id="6604"/>
    <lineage>
        <taxon>Eukaryota</taxon>
        <taxon>Metazoa</taxon>
        <taxon>Spiralia</taxon>
        <taxon>Lophotrochozoa</taxon>
        <taxon>Mollusca</taxon>
        <taxon>Bivalvia</taxon>
        <taxon>Autobranchia</taxon>
        <taxon>Heteroconchia</taxon>
        <taxon>Euheterodonta</taxon>
        <taxon>Imparidentia</taxon>
        <taxon>Neoheterodontei</taxon>
        <taxon>Myida</taxon>
        <taxon>Myoidea</taxon>
        <taxon>Myidae</taxon>
        <taxon>Mya</taxon>
    </lineage>
</organism>
<keyword evidence="9" id="KW-0539">Nucleus</keyword>
<dbReference type="InterPro" id="IPR024786">
    <property type="entry name" value="TORC"/>
</dbReference>
<evidence type="ECO:0000256" key="5">
    <source>
        <dbReference type="ARBA" id="ARBA00022553"/>
    </source>
</evidence>
<dbReference type="Pfam" id="PF12884">
    <property type="entry name" value="TORC_N"/>
    <property type="match status" value="1"/>
</dbReference>
<comment type="similarity">
    <text evidence="3">Belongs to the TORC family.</text>
</comment>
<feature type="domain" description="Transducer of regulated CREB activity middle" evidence="12">
    <location>
        <begin position="134"/>
        <end position="196"/>
    </location>
</feature>
<gene>
    <name evidence="14" type="ORF">MAR_022912</name>
</gene>
<dbReference type="Pfam" id="PF12885">
    <property type="entry name" value="TORC_M"/>
    <property type="match status" value="1"/>
</dbReference>
<evidence type="ECO:0000256" key="4">
    <source>
        <dbReference type="ARBA" id="ARBA00022490"/>
    </source>
</evidence>
<dbReference type="InterPro" id="IPR024784">
    <property type="entry name" value="TORC_M"/>
</dbReference>
<keyword evidence="4" id="KW-0963">Cytoplasm</keyword>
<evidence type="ECO:0000256" key="2">
    <source>
        <dbReference type="ARBA" id="ARBA00004496"/>
    </source>
</evidence>
<dbReference type="InterPro" id="IPR024785">
    <property type="entry name" value="TORC_C"/>
</dbReference>
<feature type="domain" description="Transducer of regulated CREB activity C-terminal" evidence="13">
    <location>
        <begin position="510"/>
        <end position="569"/>
    </location>
</feature>
<dbReference type="Pfam" id="PF12886">
    <property type="entry name" value="TORC_C"/>
    <property type="match status" value="1"/>
</dbReference>
<reference evidence="14" key="1">
    <citation type="submission" date="2022-11" db="EMBL/GenBank/DDBJ databases">
        <title>Centuries of genome instability and evolution in soft-shell clam transmissible cancer (bioRxiv).</title>
        <authorList>
            <person name="Hart S.F.M."/>
            <person name="Yonemitsu M.A."/>
            <person name="Giersch R.M."/>
            <person name="Beal B.F."/>
            <person name="Arriagada G."/>
            <person name="Davis B.W."/>
            <person name="Ostrander E.A."/>
            <person name="Goff S.P."/>
            <person name="Metzger M.J."/>
        </authorList>
    </citation>
    <scope>NUCLEOTIDE SEQUENCE</scope>
    <source>
        <strain evidence="14">MELC-2E11</strain>
        <tissue evidence="14">Siphon/mantle</tissue>
    </source>
</reference>
<evidence type="ECO:0000256" key="7">
    <source>
        <dbReference type="ARBA" id="ARBA00023159"/>
    </source>
</evidence>
<accession>A0ABY7DPQ2</accession>
<keyword evidence="8" id="KW-0804">Transcription</keyword>